<dbReference type="Proteomes" id="UP001157109">
    <property type="component" value="Unassembled WGS sequence"/>
</dbReference>
<feature type="domain" description="DUF1206" evidence="2">
    <location>
        <begin position="23"/>
        <end position="89"/>
    </location>
</feature>
<accession>A0ABQ6HVE6</accession>
<evidence type="ECO:0000313" key="4">
    <source>
        <dbReference type="Proteomes" id="UP001157109"/>
    </source>
</evidence>
<feature type="transmembrane region" description="Helical" evidence="1">
    <location>
        <begin position="25"/>
        <end position="47"/>
    </location>
</feature>
<reference evidence="4" key="1">
    <citation type="journal article" date="2019" name="Int. J. Syst. Evol. Microbiol.">
        <title>The Global Catalogue of Microorganisms (GCM) 10K type strain sequencing project: providing services to taxonomists for standard genome sequencing and annotation.</title>
        <authorList>
            <consortium name="The Broad Institute Genomics Platform"/>
            <consortium name="The Broad Institute Genome Sequencing Center for Infectious Disease"/>
            <person name="Wu L."/>
            <person name="Ma J."/>
        </authorList>
    </citation>
    <scope>NUCLEOTIDE SEQUENCE [LARGE SCALE GENOMIC DNA]</scope>
    <source>
        <strain evidence="4">NBRC 105830</strain>
    </source>
</reference>
<comment type="caution">
    <text evidence="3">The sequence shown here is derived from an EMBL/GenBank/DDBJ whole genome shotgun (WGS) entry which is preliminary data.</text>
</comment>
<feature type="transmembrane region" description="Helical" evidence="1">
    <location>
        <begin position="148"/>
        <end position="166"/>
    </location>
</feature>
<gene>
    <name evidence="3" type="ORF">GCM10025862_38640</name>
</gene>
<dbReference type="InterPro" id="IPR009597">
    <property type="entry name" value="DUF1206"/>
</dbReference>
<dbReference type="RefSeq" id="WP_284285035.1">
    <property type="nucleotide sequence ID" value="NZ_BSUJ01000001.1"/>
</dbReference>
<keyword evidence="4" id="KW-1185">Reference proteome</keyword>
<feature type="domain" description="DUF1206" evidence="2">
    <location>
        <begin position="191"/>
        <end position="260"/>
    </location>
</feature>
<feature type="domain" description="DUF1206" evidence="2">
    <location>
        <begin position="100"/>
        <end position="170"/>
    </location>
</feature>
<evidence type="ECO:0000313" key="3">
    <source>
        <dbReference type="EMBL" id="GMA21843.1"/>
    </source>
</evidence>
<name>A0ABQ6HVE6_9MICO</name>
<feature type="transmembrane region" description="Helical" evidence="1">
    <location>
        <begin position="187"/>
        <end position="213"/>
    </location>
</feature>
<feature type="transmembrane region" description="Helical" evidence="1">
    <location>
        <begin position="68"/>
        <end position="86"/>
    </location>
</feature>
<feature type="transmembrane region" description="Helical" evidence="1">
    <location>
        <begin position="233"/>
        <end position="255"/>
    </location>
</feature>
<keyword evidence="1" id="KW-0472">Membrane</keyword>
<keyword evidence="1" id="KW-0812">Transmembrane</keyword>
<proteinExistence type="predicted"/>
<evidence type="ECO:0000256" key="1">
    <source>
        <dbReference type="SAM" id="Phobius"/>
    </source>
</evidence>
<evidence type="ECO:0000259" key="2">
    <source>
        <dbReference type="Pfam" id="PF06724"/>
    </source>
</evidence>
<sequence length="262" mass="27415">MNDIGRAARDATDHPVVEGAARAGYAANALVHLLIAWLCLQLALGAATKGADQSGALSVLSQSGLGKLTLWACVIGFAGLGLWQLADGFVPWREVGDRVKAFGKGIAYLFLAFTASQFARGSETSSTSGSTRTRTVLSGLLDNTGGRILVVLIGLGVIAIGGYHVYKGVKEKFLEDLEKHPGRWAVLAGRIGYALKGVALAVVGILFVQAAWTTNAAKATGLDGALHEILRQPFGRILVGFVGLGFAAFAVYSAARSRYGRV</sequence>
<protein>
    <recommendedName>
        <fullName evidence="2">DUF1206 domain-containing protein</fullName>
    </recommendedName>
</protein>
<dbReference type="Pfam" id="PF06724">
    <property type="entry name" value="DUF1206"/>
    <property type="match status" value="3"/>
</dbReference>
<dbReference type="EMBL" id="BSUJ01000001">
    <property type="protein sequence ID" value="GMA21843.1"/>
    <property type="molecule type" value="Genomic_DNA"/>
</dbReference>
<organism evidence="3 4">
    <name type="scientific">Arsenicicoccus piscis</name>
    <dbReference type="NCBI Taxonomy" id="673954"/>
    <lineage>
        <taxon>Bacteria</taxon>
        <taxon>Bacillati</taxon>
        <taxon>Actinomycetota</taxon>
        <taxon>Actinomycetes</taxon>
        <taxon>Micrococcales</taxon>
        <taxon>Intrasporangiaceae</taxon>
        <taxon>Arsenicicoccus</taxon>
    </lineage>
</organism>
<keyword evidence="1" id="KW-1133">Transmembrane helix</keyword>